<accession>A0AAN7NTB8</accession>
<dbReference type="PANTHER" id="PTHR33332">
    <property type="entry name" value="REVERSE TRANSCRIPTASE DOMAIN-CONTAINING PROTEIN"/>
    <property type="match status" value="1"/>
</dbReference>
<dbReference type="EMBL" id="JAUNZN010000009">
    <property type="protein sequence ID" value="KAK4816758.1"/>
    <property type="molecule type" value="Genomic_DNA"/>
</dbReference>
<comment type="caution">
    <text evidence="2">The sequence shown here is derived from an EMBL/GenBank/DDBJ whole genome shotgun (WGS) entry which is preliminary data.</text>
</comment>
<name>A0AAN7NTB8_MYCAM</name>
<keyword evidence="3" id="KW-1185">Reference proteome</keyword>
<dbReference type="Pfam" id="PF00078">
    <property type="entry name" value="RVT_1"/>
    <property type="match status" value="1"/>
</dbReference>
<proteinExistence type="predicted"/>
<evidence type="ECO:0000313" key="2">
    <source>
        <dbReference type="EMBL" id="KAK4816758.1"/>
    </source>
</evidence>
<evidence type="ECO:0000313" key="3">
    <source>
        <dbReference type="Proteomes" id="UP001333110"/>
    </source>
</evidence>
<sequence>MEKIILSTIEKHLKNNAIIRHSQHRSTKGKSCLTNLISFYVKVTLLMDEGNVVDVVFLDAFDTVPHNILLDKVSNCEMSRYMVPWVKNWLDSRAQRVVVNGATSGCSAPLGSIIGPILFNIFINDLNAGVEHTIGKCADNTKLGEALQRDLGRLEHWAIINGMKFNKSKCWILHLRWSNARHKYKLGEEWLDTSPAERDLGVLTDSSLNRSQQCALTPTEGKPHPGVHQTQHNQLVKRALVQPHPECCVQCWAPQFKKDVKVLECVQRRATKLVKGLEDMSCEEQLRTLGTLERRLRGNLLALYSFLRRGSGEGGAELFSLGSSDRTRGNDSKMHQGRLRLDIRKPFSTGRVVKHWNSLPREVVDAPCLSKILRANGLERSSAEKDLGFLVDRKMNMSKQGTLAANTANSLIGCIRRTIVRSTGEATSGVLGPVPGFPVQEKYTYWNQSSEQSQR</sequence>
<feature type="domain" description="Reverse transcriptase" evidence="1">
    <location>
        <begin position="2"/>
        <end position="174"/>
    </location>
</feature>
<evidence type="ECO:0000259" key="1">
    <source>
        <dbReference type="Pfam" id="PF00078"/>
    </source>
</evidence>
<dbReference type="Proteomes" id="UP001333110">
    <property type="component" value="Unassembled WGS sequence"/>
</dbReference>
<protein>
    <recommendedName>
        <fullName evidence="1">Reverse transcriptase domain-containing protein</fullName>
    </recommendedName>
</protein>
<dbReference type="AlphaFoldDB" id="A0AAN7NTB8"/>
<dbReference type="InterPro" id="IPR000477">
    <property type="entry name" value="RT_dom"/>
</dbReference>
<organism evidence="2 3">
    <name type="scientific">Mycteria americana</name>
    <name type="common">Wood stork</name>
    <dbReference type="NCBI Taxonomy" id="33587"/>
    <lineage>
        <taxon>Eukaryota</taxon>
        <taxon>Metazoa</taxon>
        <taxon>Chordata</taxon>
        <taxon>Craniata</taxon>
        <taxon>Vertebrata</taxon>
        <taxon>Euteleostomi</taxon>
        <taxon>Archelosauria</taxon>
        <taxon>Archosauria</taxon>
        <taxon>Dinosauria</taxon>
        <taxon>Saurischia</taxon>
        <taxon>Theropoda</taxon>
        <taxon>Coelurosauria</taxon>
        <taxon>Aves</taxon>
        <taxon>Neognathae</taxon>
        <taxon>Neoaves</taxon>
        <taxon>Aequornithes</taxon>
        <taxon>Ciconiiformes</taxon>
        <taxon>Ciconiidae</taxon>
        <taxon>Mycteria</taxon>
    </lineage>
</organism>
<reference evidence="2 3" key="1">
    <citation type="journal article" date="2023" name="J. Hered.">
        <title>Chromosome-level genome of the wood stork (Mycteria americana) provides insight into avian chromosome evolution.</title>
        <authorList>
            <person name="Flamio R. Jr."/>
            <person name="Ramstad K.M."/>
        </authorList>
    </citation>
    <scope>NUCLEOTIDE SEQUENCE [LARGE SCALE GENOMIC DNA]</scope>
    <source>
        <strain evidence="2">JAX WOST 10</strain>
    </source>
</reference>
<gene>
    <name evidence="2" type="ORF">QYF61_022756</name>
</gene>